<name>A0AAW3BMB4_9TRYP</name>
<dbReference type="Proteomes" id="UP001501274">
    <property type="component" value="Unassembled WGS sequence"/>
</dbReference>
<dbReference type="Pfam" id="PF03738">
    <property type="entry name" value="GSP_synth"/>
    <property type="match status" value="1"/>
</dbReference>
<keyword evidence="9" id="KW-1185">Reference proteome</keyword>
<dbReference type="GO" id="GO:0016874">
    <property type="term" value="F:ligase activity"/>
    <property type="evidence" value="ECO:0007669"/>
    <property type="project" value="UniProtKB-KW"/>
</dbReference>
<dbReference type="SUPFAM" id="SSF52440">
    <property type="entry name" value="PreATP-grasp domain"/>
    <property type="match status" value="1"/>
</dbReference>
<evidence type="ECO:0000259" key="7">
    <source>
        <dbReference type="PROSITE" id="PS50911"/>
    </source>
</evidence>
<evidence type="ECO:0000313" key="8">
    <source>
        <dbReference type="EMBL" id="KAL0522318.1"/>
    </source>
</evidence>
<comment type="similarity">
    <text evidence="1">In the C-terminal section; belongs to the glutathionylspermidine synthase preATP-grasp family.</text>
</comment>
<evidence type="ECO:0000256" key="2">
    <source>
        <dbReference type="ARBA" id="ARBA00022598"/>
    </source>
</evidence>
<dbReference type="SUPFAM" id="SSF56059">
    <property type="entry name" value="Glutathione synthetase ATP-binding domain-like"/>
    <property type="match status" value="1"/>
</dbReference>
<evidence type="ECO:0000256" key="4">
    <source>
        <dbReference type="ARBA" id="ARBA00022741"/>
    </source>
</evidence>
<dbReference type="InterPro" id="IPR038765">
    <property type="entry name" value="Papain-like_cys_pep_sf"/>
</dbReference>
<dbReference type="InterPro" id="IPR051705">
    <property type="entry name" value="Gsp_Synthetase/Amidase"/>
</dbReference>
<keyword evidence="3" id="KW-0479">Metal-binding</keyword>
<dbReference type="InterPro" id="IPR016185">
    <property type="entry name" value="PreATP-grasp_dom_sf"/>
</dbReference>
<keyword evidence="5" id="KW-0067">ATP-binding</keyword>
<proteinExistence type="inferred from homology"/>
<dbReference type="InterPro" id="IPR005494">
    <property type="entry name" value="GSPS_pre-ATP-grasp-like_dom"/>
</dbReference>
<feature type="domain" description="Peptidase C51" evidence="7">
    <location>
        <begin position="34"/>
        <end position="174"/>
    </location>
</feature>
<keyword evidence="2" id="KW-0436">Ligase</keyword>
<dbReference type="InterPro" id="IPR007921">
    <property type="entry name" value="CHAP_dom"/>
</dbReference>
<gene>
    <name evidence="8" type="ORF">Q4I28_005097</name>
</gene>
<evidence type="ECO:0000256" key="1">
    <source>
        <dbReference type="ARBA" id="ARBA00008227"/>
    </source>
</evidence>
<evidence type="ECO:0000256" key="6">
    <source>
        <dbReference type="ARBA" id="ARBA00022842"/>
    </source>
</evidence>
<evidence type="ECO:0000256" key="3">
    <source>
        <dbReference type="ARBA" id="ARBA00022723"/>
    </source>
</evidence>
<evidence type="ECO:0000313" key="9">
    <source>
        <dbReference type="Proteomes" id="UP001501274"/>
    </source>
</evidence>
<dbReference type="GO" id="GO:0005524">
    <property type="term" value="F:ATP binding"/>
    <property type="evidence" value="ECO:0007669"/>
    <property type="project" value="UniProtKB-KW"/>
</dbReference>
<comment type="caution">
    <text evidence="8">The sequence shown here is derived from an EMBL/GenBank/DDBJ whole genome shotgun (WGS) entry which is preliminary data.</text>
</comment>
<accession>A0AAW3BMB4</accession>
<reference evidence="8 9" key="1">
    <citation type="submission" date="2024-02" db="EMBL/GenBank/DDBJ databases">
        <title>FIRST GENOME SEQUENCES OF Leishmania (Viannia) shawi, Leishmania (Viannia) lindenbergi AND Leishmania (Viannia) utingensis.</title>
        <authorList>
            <person name="Resadore F."/>
            <person name="Custodio M.G.F."/>
            <person name="Boite M.C."/>
            <person name="Cupolillo E."/>
            <person name="Ferreira G.E.M."/>
        </authorList>
    </citation>
    <scope>NUCLEOTIDE SEQUENCE [LARGE SCALE GENOMIC DNA]</scope>
    <source>
        <strain evidence="8 9">MDAS/BR/1979/M5533</strain>
    </source>
</reference>
<dbReference type="GO" id="GO:0046872">
    <property type="term" value="F:metal ion binding"/>
    <property type="evidence" value="ECO:0007669"/>
    <property type="project" value="UniProtKB-KW"/>
</dbReference>
<keyword evidence="4" id="KW-0547">Nucleotide-binding</keyword>
<dbReference type="SUPFAM" id="SSF54001">
    <property type="entry name" value="Cysteine proteinases"/>
    <property type="match status" value="1"/>
</dbReference>
<keyword evidence="6" id="KW-0460">Magnesium</keyword>
<protein>
    <submittedName>
        <fullName evidence="8">CHAP domain/Glutathionylspermidine synthase preATP-grasp</fullName>
    </submittedName>
</protein>
<dbReference type="PROSITE" id="PS50911">
    <property type="entry name" value="CHAP"/>
    <property type="match status" value="1"/>
</dbReference>
<organism evidence="8 9">
    <name type="scientific">Leishmania naiffi</name>
    <dbReference type="NCBI Taxonomy" id="5678"/>
    <lineage>
        <taxon>Eukaryota</taxon>
        <taxon>Discoba</taxon>
        <taxon>Euglenozoa</taxon>
        <taxon>Kinetoplastea</taxon>
        <taxon>Metakinetoplastina</taxon>
        <taxon>Trypanosomatida</taxon>
        <taxon>Trypanosomatidae</taxon>
        <taxon>Leishmaniinae</taxon>
        <taxon>Leishmania</taxon>
        <taxon>Leishmania naiffi species complex</taxon>
    </lineage>
</organism>
<dbReference type="Gene3D" id="3.30.1490.330">
    <property type="match status" value="1"/>
</dbReference>
<dbReference type="AlphaFoldDB" id="A0AAW3BMB4"/>
<dbReference type="Gene3D" id="3.90.1720.10">
    <property type="entry name" value="endopeptidase domain like (from Nostoc punctiforme)"/>
    <property type="match status" value="1"/>
</dbReference>
<evidence type="ECO:0000256" key="5">
    <source>
        <dbReference type="ARBA" id="ARBA00022840"/>
    </source>
</evidence>
<sequence length="653" mass="74620">MPSLEHEPVSFNRLGHVPFGVLQGYAPGGIPAYSNKHDHYFSGERSIEGNFFCGFKYQCVEFARRWLLVRKGLVLPNVNWACHIFQLKEVRDAATAEGFTVLKVRNGTERKPEADTLLIYASTDACLVGHVSVITEVGDDYVCVADQNYRFHKWESSYAYRLKLEHRDGIWTIIDDINMDGIEIPLGWVTFPGRENRAEGAPPVVLHRSLYFSEPPKPYLLRRSFVVEKAKPNWLDMNDPAERLFVEEFGMDVSRSRLEEMVASYYESNHEFHLRCIAYGTQLHDIFMEATAQVIESDEKLRLFCIPEDFWPRIRHSWKIQQTYISGRFDFAFNNETCEIKCFEYNADSASTLLECGRIQQKWAESVGLDKEGTRSSGFAVERNLKMAWASSGATGRVHFCVDKEREEQYTALYCMQAAEAVGLECKLCILFDEFHFDEDGHIADSDGVRVRNVWKTWMWESAITDYYAAREERGKNWKPSPKDKVRLCDLLLGDDWDILYFEPMWKVIPSNKAILPMIYHNNPRHPAILKAEYELSDELRKCGYAKKPIVGRIGSNVTITSGDGEVHAESGGSYGKRNMVYQQLFPLTKQDGYYAIIGAWMIGDTFSGTGIREDKSIITGVESPFAAIRITVDSLPAAPVIPKDVDKMAEDE</sequence>
<dbReference type="EMBL" id="JBAMZN010000029">
    <property type="protein sequence ID" value="KAL0522318.1"/>
    <property type="molecule type" value="Genomic_DNA"/>
</dbReference>
<dbReference type="PANTHER" id="PTHR30094:SF17">
    <property type="entry name" value="SYNTHETASE, PUTATIVE-RELATED"/>
    <property type="match status" value="1"/>
</dbReference>
<dbReference type="PANTHER" id="PTHR30094">
    <property type="entry name" value="BIFUNCTIONAL GLUTATHIONYLSPERMIDINE SYNTHETASE/AMIDASE-RELATED"/>
    <property type="match status" value="1"/>
</dbReference>
<dbReference type="Pfam" id="PF05257">
    <property type="entry name" value="CHAP"/>
    <property type="match status" value="1"/>
</dbReference>